<dbReference type="Proteomes" id="UP001558613">
    <property type="component" value="Unassembled WGS sequence"/>
</dbReference>
<evidence type="ECO:0000313" key="2">
    <source>
        <dbReference type="Proteomes" id="UP001558613"/>
    </source>
</evidence>
<organism evidence="1 2">
    <name type="scientific">Cirrhinus molitorella</name>
    <name type="common">mud carp</name>
    <dbReference type="NCBI Taxonomy" id="172907"/>
    <lineage>
        <taxon>Eukaryota</taxon>
        <taxon>Metazoa</taxon>
        <taxon>Chordata</taxon>
        <taxon>Craniata</taxon>
        <taxon>Vertebrata</taxon>
        <taxon>Euteleostomi</taxon>
        <taxon>Actinopterygii</taxon>
        <taxon>Neopterygii</taxon>
        <taxon>Teleostei</taxon>
        <taxon>Ostariophysi</taxon>
        <taxon>Cypriniformes</taxon>
        <taxon>Cyprinidae</taxon>
        <taxon>Labeoninae</taxon>
        <taxon>Labeonini</taxon>
        <taxon>Cirrhinus</taxon>
    </lineage>
</organism>
<dbReference type="EMBL" id="JAYMGO010000018">
    <property type="protein sequence ID" value="KAL1256297.1"/>
    <property type="molecule type" value="Genomic_DNA"/>
</dbReference>
<gene>
    <name evidence="1" type="ORF">QQF64_011842</name>
</gene>
<sequence length="93" mass="10651">MYCMRAALLSIREKKLRRSQLHPRSSGRDDLFFCFLLPLNLTDPQLEKKTPSGPLPQRLRFSCSVCGSSYPQSSLSRWPLTGLFVFLCLAKRS</sequence>
<comment type="caution">
    <text evidence="1">The sequence shown here is derived from an EMBL/GenBank/DDBJ whole genome shotgun (WGS) entry which is preliminary data.</text>
</comment>
<reference evidence="1 2" key="1">
    <citation type="submission" date="2023-09" db="EMBL/GenBank/DDBJ databases">
        <authorList>
            <person name="Wang M."/>
        </authorList>
    </citation>
    <scope>NUCLEOTIDE SEQUENCE [LARGE SCALE GENOMIC DNA]</scope>
    <source>
        <strain evidence="1">GT-2023</strain>
        <tissue evidence="1">Liver</tissue>
    </source>
</reference>
<protein>
    <submittedName>
        <fullName evidence="1">Uncharacterized protein</fullName>
    </submittedName>
</protein>
<name>A0ABR3LTR2_9TELE</name>
<accession>A0ABR3LTR2</accession>
<keyword evidence="2" id="KW-1185">Reference proteome</keyword>
<proteinExistence type="predicted"/>
<evidence type="ECO:0000313" key="1">
    <source>
        <dbReference type="EMBL" id="KAL1256297.1"/>
    </source>
</evidence>